<dbReference type="SUPFAM" id="SSF81901">
    <property type="entry name" value="HCP-like"/>
    <property type="match status" value="1"/>
</dbReference>
<evidence type="ECO:0000313" key="3">
    <source>
        <dbReference type="Proteomes" id="UP000663846"/>
    </source>
</evidence>
<accession>A0A8H2WME8</accession>
<organism evidence="2 3">
    <name type="scientific">Rhizoctonia solani</name>
    <dbReference type="NCBI Taxonomy" id="456999"/>
    <lineage>
        <taxon>Eukaryota</taxon>
        <taxon>Fungi</taxon>
        <taxon>Dikarya</taxon>
        <taxon>Basidiomycota</taxon>
        <taxon>Agaricomycotina</taxon>
        <taxon>Agaricomycetes</taxon>
        <taxon>Cantharellales</taxon>
        <taxon>Ceratobasidiaceae</taxon>
        <taxon>Rhizoctonia</taxon>
    </lineage>
</organism>
<dbReference type="Gene3D" id="1.25.40.10">
    <property type="entry name" value="Tetratricopeptide repeat domain"/>
    <property type="match status" value="2"/>
</dbReference>
<reference evidence="2" key="1">
    <citation type="submission" date="2021-01" db="EMBL/GenBank/DDBJ databases">
        <authorList>
            <person name="Kaushik A."/>
        </authorList>
    </citation>
    <scope>NUCLEOTIDE SEQUENCE</scope>
    <source>
        <strain evidence="2">AG1-1C</strain>
    </source>
</reference>
<comment type="caution">
    <text evidence="2">The sequence shown here is derived from an EMBL/GenBank/DDBJ whole genome shotgun (WGS) entry which is preliminary data.</text>
</comment>
<feature type="domain" description="CHAT" evidence="1">
    <location>
        <begin position="805"/>
        <end position="1087"/>
    </location>
</feature>
<evidence type="ECO:0000259" key="1">
    <source>
        <dbReference type="Pfam" id="PF12770"/>
    </source>
</evidence>
<dbReference type="Pfam" id="PF13374">
    <property type="entry name" value="TPR_10"/>
    <property type="match status" value="1"/>
</dbReference>
<dbReference type="Proteomes" id="UP000663846">
    <property type="component" value="Unassembled WGS sequence"/>
</dbReference>
<dbReference type="Pfam" id="PF12770">
    <property type="entry name" value="CHAT"/>
    <property type="match status" value="1"/>
</dbReference>
<sequence length="1087" mass="121042">MSKVSWNVFGETKLGESSGLLGESPEQKTRSRGDAIIQGVKANANIVSQRQITLSWPGEMSSLCNSLVEHLISEYTPPGRIFSRVQPLPGHIHATEHIRAVRTEVSVSKVLSAWMVSGSDPLRWVTPDLPVNPPGKGAPECNPDTPLYLANKGVSHLSQFENSGQLDDINKSIEYTSRALALSRGWDHEVAGILTILGVAYGTRFRYLGKLDDLEKSIEYTSGAVHDPIFNPANKAVCLNNLGMAYADRFKRLEKLDDAKKAIEYVSRAIELTPKGDPSLPQLLNNLGVPYEDRFVRLGEVDDIDKSIEYKHCAIALAPEDHPNMRNFYNNLGVAYADRYRHLKELGDLNKSIKYKSRAVELTPDDHPDKPRLLTNLGVSHAARFQLLEELDDLDKSIENKSSAVKLTPEEHQDMPRRLRFLGESYLQRFNFLEGDKSAVDDLDKSIECYSRAKKLIPKGHPEMPRLLGELGLAQHCRFQCLGDMDDFSKAMASSSTALALTPDGDPQSSAQHFIHGLYFLNCYQILGTAAHLEGCLDSFRKGCHLSNGAPRAIFNHALHWANLASEHQYLNPLEAFQTAIDLLPRFIWLGATTKQRYLDLSTAKTLAVNASHVAVIASNFSLAVEWLEHARCVVWSQSLMLRSPVDQLHLSHPALATQLEILSNQLYASGFDEQISEEAVIDAGRNERFEQQRHSLAKDYQSLLAEIRQLAGFEDFLKPPKIDKLIGAAKNGPVVIVICHSDRCDALVILPNCDQVGHVPLHDFNEQKAHQALSDLKNSLQPKGLRQRGFRPVEQRPPEEYMRRVLESLWHGIVRPVLDYLEYTDGVPPQRLPHITWCPTGPLSFLPLHAAGDYTQSQARVFKYAVSSYTPTLSALLTSMPRSLDRDCRVLAVGQAETPDCSSLPGTTEELGYLRAHTGDKAQLKELVDDQATKMAVLDAMQRHDWVHLACHAYQDRKDPTKSGFRLHDGPLYLSAINQRLFKNKGLAFLSACETATGDEELPDEAIHLASGMLMAGYPSVIATMWPLSDTHAPFVANKVYGQLMKDGMIEKGQAGRALHSAVAELREVVGEEAFFNWVPYIHIGS</sequence>
<dbReference type="PANTHER" id="PTHR10098">
    <property type="entry name" value="RAPSYN-RELATED"/>
    <property type="match status" value="1"/>
</dbReference>
<dbReference type="EMBL" id="CAJMWS010000251">
    <property type="protein sequence ID" value="CAE6386328.1"/>
    <property type="molecule type" value="Genomic_DNA"/>
</dbReference>
<proteinExistence type="predicted"/>
<dbReference type="AlphaFoldDB" id="A0A8H2WME8"/>
<name>A0A8H2WME8_9AGAM</name>
<dbReference type="SUPFAM" id="SSF48452">
    <property type="entry name" value="TPR-like"/>
    <property type="match status" value="1"/>
</dbReference>
<evidence type="ECO:0000313" key="2">
    <source>
        <dbReference type="EMBL" id="CAE6386328.1"/>
    </source>
</evidence>
<dbReference type="PANTHER" id="PTHR10098:SF108">
    <property type="entry name" value="TETRATRICOPEPTIDE REPEAT PROTEIN 28"/>
    <property type="match status" value="1"/>
</dbReference>
<gene>
    <name evidence="2" type="ORF">RDB_LOCUS39717</name>
</gene>
<dbReference type="InterPro" id="IPR024983">
    <property type="entry name" value="CHAT_dom"/>
</dbReference>
<dbReference type="InterPro" id="IPR011990">
    <property type="entry name" value="TPR-like_helical_dom_sf"/>
</dbReference>
<protein>
    <recommendedName>
        <fullName evidence="1">CHAT domain-containing protein</fullName>
    </recommendedName>
</protein>